<comment type="caution">
    <text evidence="1">The sequence shown here is derived from an EMBL/GenBank/DDBJ whole genome shotgun (WGS) entry which is preliminary data.</text>
</comment>
<reference evidence="1" key="1">
    <citation type="submission" date="2013-08" db="EMBL/GenBank/DDBJ databases">
        <title>Gene expansion shapes genome architecture in the human pathogen Lichtheimia corymbifera: an evolutionary genomics analysis in the ancient terrestrial Mucorales (Mucoromycotina).</title>
        <authorList>
            <person name="Schwartze V.U."/>
            <person name="Winter S."/>
            <person name="Shelest E."/>
            <person name="Marcet-Houben M."/>
            <person name="Horn F."/>
            <person name="Wehner S."/>
            <person name="Hoffmann K."/>
            <person name="Riege K."/>
            <person name="Sammeth M."/>
            <person name="Nowrousian M."/>
            <person name="Valiante V."/>
            <person name="Linde J."/>
            <person name="Jacobsen I.D."/>
            <person name="Marz M."/>
            <person name="Brakhage A.A."/>
            <person name="Gabaldon T."/>
            <person name="Bocker S."/>
            <person name="Voigt K."/>
        </authorList>
    </citation>
    <scope>NUCLEOTIDE SEQUENCE [LARGE SCALE GENOMIC DNA]</scope>
    <source>
        <strain evidence="1">FSU 9682</strain>
    </source>
</reference>
<organism evidence="1 2">
    <name type="scientific">Lichtheimia corymbifera JMRC:FSU:9682</name>
    <dbReference type="NCBI Taxonomy" id="1263082"/>
    <lineage>
        <taxon>Eukaryota</taxon>
        <taxon>Fungi</taxon>
        <taxon>Fungi incertae sedis</taxon>
        <taxon>Mucoromycota</taxon>
        <taxon>Mucoromycotina</taxon>
        <taxon>Mucoromycetes</taxon>
        <taxon>Mucorales</taxon>
        <taxon>Lichtheimiaceae</taxon>
        <taxon>Lichtheimia</taxon>
    </lineage>
</organism>
<dbReference type="VEuPathDB" id="FungiDB:LCOR_01235.1"/>
<protein>
    <submittedName>
        <fullName evidence="1">Uncharacterized protein</fullName>
    </submittedName>
</protein>
<keyword evidence="2" id="KW-1185">Reference proteome</keyword>
<evidence type="ECO:0000313" key="1">
    <source>
        <dbReference type="EMBL" id="CDH49493.1"/>
    </source>
</evidence>
<evidence type="ECO:0000313" key="2">
    <source>
        <dbReference type="Proteomes" id="UP000027586"/>
    </source>
</evidence>
<gene>
    <name evidence="1" type="ORF">LCOR_01235.1</name>
</gene>
<dbReference type="Proteomes" id="UP000027586">
    <property type="component" value="Unassembled WGS sequence"/>
</dbReference>
<dbReference type="EMBL" id="CBTN010000003">
    <property type="protein sequence ID" value="CDH49493.1"/>
    <property type="molecule type" value="Genomic_DNA"/>
</dbReference>
<name>A0A068RH52_9FUNG</name>
<dbReference type="AlphaFoldDB" id="A0A068RH52"/>
<proteinExistence type="predicted"/>
<sequence>MAWTLPTTTHASLDTTHQLARLVFCFSATTLHHGFQFPVTNTKGSLCIWKRFMVRQCNFGHHHLFGFDSQPVPFAHLTLSVRKMLLS</sequence>
<accession>A0A068RH52</accession>